<dbReference type="InterPro" id="IPR043132">
    <property type="entry name" value="BCAT-like_C"/>
</dbReference>
<comment type="cofactor">
    <cofactor evidence="1">
        <name>pyridoxal 5'-phosphate</name>
        <dbReference type="ChEBI" id="CHEBI:597326"/>
    </cofactor>
</comment>
<evidence type="ECO:0000256" key="3">
    <source>
        <dbReference type="ARBA" id="ARBA00022898"/>
    </source>
</evidence>
<dbReference type="SUPFAM" id="SSF56752">
    <property type="entry name" value="D-aminoacid aminotransferase-like PLP-dependent enzymes"/>
    <property type="match status" value="1"/>
</dbReference>
<dbReference type="InterPro" id="IPR050571">
    <property type="entry name" value="Class-IV_PLP-Dep_Aminotrnsfr"/>
</dbReference>
<accession>A0A7S4F682</accession>
<dbReference type="FunFam" id="3.20.10.10:FF:000002">
    <property type="entry name" value="D-alanine aminotransferase"/>
    <property type="match status" value="1"/>
</dbReference>
<dbReference type="CDD" id="cd00449">
    <property type="entry name" value="PLPDE_IV"/>
    <property type="match status" value="1"/>
</dbReference>
<dbReference type="Gene3D" id="3.20.10.10">
    <property type="entry name" value="D-amino Acid Aminotransferase, subunit A, domain 2"/>
    <property type="match status" value="1"/>
</dbReference>
<dbReference type="EMBL" id="HBIZ01045873">
    <property type="protein sequence ID" value="CAE0776719.1"/>
    <property type="molecule type" value="Transcribed_RNA"/>
</dbReference>
<comment type="similarity">
    <text evidence="2">Belongs to the class-IV pyridoxal-phosphate-dependent aminotransferase family.</text>
</comment>
<dbReference type="GO" id="GO:0008652">
    <property type="term" value="P:amino acid biosynthetic process"/>
    <property type="evidence" value="ECO:0007669"/>
    <property type="project" value="UniProtKB-ARBA"/>
</dbReference>
<reference evidence="4" key="1">
    <citation type="submission" date="2021-01" db="EMBL/GenBank/DDBJ databases">
        <authorList>
            <person name="Corre E."/>
            <person name="Pelletier E."/>
            <person name="Niang G."/>
            <person name="Scheremetjew M."/>
            <person name="Finn R."/>
            <person name="Kale V."/>
            <person name="Holt S."/>
            <person name="Cochrane G."/>
            <person name="Meng A."/>
            <person name="Brown T."/>
            <person name="Cohen L."/>
        </authorList>
    </citation>
    <scope>NUCLEOTIDE SEQUENCE</scope>
    <source>
        <strain evidence="4">CCMP645</strain>
    </source>
</reference>
<gene>
    <name evidence="4" type="ORF">PCAR00345_LOCUS29358</name>
</gene>
<name>A0A7S4F682_CHRCT</name>
<dbReference type="InterPro" id="IPR001544">
    <property type="entry name" value="Aminotrans_IV"/>
</dbReference>
<evidence type="ECO:0000256" key="1">
    <source>
        <dbReference type="ARBA" id="ARBA00001933"/>
    </source>
</evidence>
<dbReference type="Pfam" id="PF01063">
    <property type="entry name" value="Aminotran_4"/>
    <property type="match status" value="1"/>
</dbReference>
<protein>
    <submittedName>
        <fullName evidence="4">Uncharacterized protein</fullName>
    </submittedName>
</protein>
<dbReference type="InterPro" id="IPR043131">
    <property type="entry name" value="BCAT-like_N"/>
</dbReference>
<dbReference type="GO" id="GO:0003824">
    <property type="term" value="F:catalytic activity"/>
    <property type="evidence" value="ECO:0007669"/>
    <property type="project" value="InterPro"/>
</dbReference>
<dbReference type="InterPro" id="IPR036038">
    <property type="entry name" value="Aminotransferase-like"/>
</dbReference>
<evidence type="ECO:0000313" key="4">
    <source>
        <dbReference type="EMBL" id="CAE0776719.1"/>
    </source>
</evidence>
<dbReference type="GO" id="GO:0046394">
    <property type="term" value="P:carboxylic acid biosynthetic process"/>
    <property type="evidence" value="ECO:0007669"/>
    <property type="project" value="UniProtKB-ARBA"/>
</dbReference>
<organism evidence="4">
    <name type="scientific">Chrysotila carterae</name>
    <name type="common">Marine alga</name>
    <name type="synonym">Syracosphaera carterae</name>
    <dbReference type="NCBI Taxonomy" id="13221"/>
    <lineage>
        <taxon>Eukaryota</taxon>
        <taxon>Haptista</taxon>
        <taxon>Haptophyta</taxon>
        <taxon>Prymnesiophyceae</taxon>
        <taxon>Isochrysidales</taxon>
        <taxon>Isochrysidaceae</taxon>
        <taxon>Chrysotila</taxon>
    </lineage>
</organism>
<sequence length="393" mass="42380">MSAKLRIMPLSFAMGGAFALLLQQILKNVHWRASHRSLWSALTSHFPTSWFSDPNMTSCGALNIVNGAEWCRRLRTRPAKGMYSFYSSLTDAITTDAELMSVPIDDHIIVRGHAVFDTASLCAGRLYRLQIHLRRLIDSAAKARLKLPFGPDTNANIERMTQIICATCLASGQKGANVRYWLTAGPGNLGVTPSGCVPSFYVLVFAALPFDKSWSMSGIREATVPESEVPLKPKLLAELKSTNYMLNALTAMAAQDRGGTFGIGIDSQGYVKESCVLNVAVVGADRVLRTPPFDGILAGTTIRRAMALAEEQLLPLGLLEGAAQEPISLADLRNATEVILLAGDTHVYGVTSLDGKTVGEGEVGVVTRAITTALVEDATKEGQTEDHIDLPSY</sequence>
<keyword evidence="3" id="KW-0663">Pyridoxal phosphate</keyword>
<dbReference type="AlphaFoldDB" id="A0A7S4F682"/>
<evidence type="ECO:0000256" key="2">
    <source>
        <dbReference type="ARBA" id="ARBA00009320"/>
    </source>
</evidence>
<dbReference type="PANTHER" id="PTHR42743:SF22">
    <property type="entry name" value="D-AMINO-ACID TRANSAMINASE, CHLOROPLASTIC"/>
    <property type="match status" value="1"/>
</dbReference>
<dbReference type="Gene3D" id="3.30.470.10">
    <property type="match status" value="1"/>
</dbReference>
<dbReference type="PANTHER" id="PTHR42743">
    <property type="entry name" value="AMINO-ACID AMINOTRANSFERASE"/>
    <property type="match status" value="1"/>
</dbReference>
<proteinExistence type="inferred from homology"/>